<evidence type="ECO:0000256" key="1">
    <source>
        <dbReference type="SAM" id="Coils"/>
    </source>
</evidence>
<feature type="coiled-coil region" evidence="1">
    <location>
        <begin position="101"/>
        <end position="200"/>
    </location>
</feature>
<evidence type="ECO:0000313" key="6">
    <source>
        <dbReference type="EMBL" id="CAF3921106.1"/>
    </source>
</evidence>
<dbReference type="EMBL" id="CAJOBC010007095">
    <property type="protein sequence ID" value="CAF3921106.1"/>
    <property type="molecule type" value="Genomic_DNA"/>
</dbReference>
<dbReference type="Proteomes" id="UP000663829">
    <property type="component" value="Unassembled WGS sequence"/>
</dbReference>
<feature type="compositionally biased region" description="Polar residues" evidence="2">
    <location>
        <begin position="1"/>
        <end position="12"/>
    </location>
</feature>
<feature type="compositionally biased region" description="Low complexity" evidence="2">
    <location>
        <begin position="66"/>
        <end position="79"/>
    </location>
</feature>
<dbReference type="Proteomes" id="UP000677228">
    <property type="component" value="Unassembled WGS sequence"/>
</dbReference>
<evidence type="ECO:0000313" key="7">
    <source>
        <dbReference type="Proteomes" id="UP000663829"/>
    </source>
</evidence>
<dbReference type="Proteomes" id="UP000681722">
    <property type="component" value="Unassembled WGS sequence"/>
</dbReference>
<protein>
    <submittedName>
        <fullName evidence="4">Uncharacterized protein</fullName>
    </submittedName>
</protein>
<evidence type="ECO:0000313" key="4">
    <source>
        <dbReference type="EMBL" id="CAF1157720.1"/>
    </source>
</evidence>
<dbReference type="Proteomes" id="UP000682733">
    <property type="component" value="Unassembled WGS sequence"/>
</dbReference>
<organism evidence="4 7">
    <name type="scientific">Didymodactylos carnosus</name>
    <dbReference type="NCBI Taxonomy" id="1234261"/>
    <lineage>
        <taxon>Eukaryota</taxon>
        <taxon>Metazoa</taxon>
        <taxon>Spiralia</taxon>
        <taxon>Gnathifera</taxon>
        <taxon>Rotifera</taxon>
        <taxon>Eurotatoria</taxon>
        <taxon>Bdelloidea</taxon>
        <taxon>Philodinida</taxon>
        <taxon>Philodinidae</taxon>
        <taxon>Didymodactylos</taxon>
    </lineage>
</organism>
<feature type="region of interest" description="Disordered" evidence="2">
    <location>
        <begin position="1"/>
        <end position="90"/>
    </location>
</feature>
<reference evidence="4" key="1">
    <citation type="submission" date="2021-02" db="EMBL/GenBank/DDBJ databases">
        <authorList>
            <person name="Nowell W R."/>
        </authorList>
    </citation>
    <scope>NUCLEOTIDE SEQUENCE</scope>
</reference>
<evidence type="ECO:0000313" key="5">
    <source>
        <dbReference type="EMBL" id="CAF3881334.1"/>
    </source>
</evidence>
<name>A0A814T9B4_9BILA</name>
<sequence length="214" mass="24641">MKPSGTPTTSRKSAPAKLTTKTVTKPKIARKSKKQQQEEQNGTGTSTPKQQKPKTDKKTPVAKRLSSANTTKTNTSAKKQPSSSHQNDHVPIFTEQFLDLYRKQKQEVRQLKVTLTNLNEQIALKEAQQLKIKQKNDRLKQLMAKENENDSKLKQLMITIEQDLRESMQLENDENIVDHLNNSTEKFEDYKTLIKKLEKKWQKNARKSNISTKI</sequence>
<dbReference type="EMBL" id="CAJOBA010013883">
    <property type="protein sequence ID" value="CAF3881334.1"/>
    <property type="molecule type" value="Genomic_DNA"/>
</dbReference>
<gene>
    <name evidence="4" type="ORF">GPM918_LOCUS21514</name>
    <name evidence="3" type="ORF">OVA965_LOCUS19829</name>
    <name evidence="6" type="ORF">SRO942_LOCUS21510</name>
    <name evidence="5" type="ORF">TMI583_LOCUS20008</name>
</gene>
<proteinExistence type="predicted"/>
<keyword evidence="7" id="KW-1185">Reference proteome</keyword>
<dbReference type="EMBL" id="CAJNOQ010007097">
    <property type="protein sequence ID" value="CAF1157720.1"/>
    <property type="molecule type" value="Genomic_DNA"/>
</dbReference>
<keyword evidence="1" id="KW-0175">Coiled coil</keyword>
<dbReference type="EMBL" id="CAJNOK010010332">
    <property type="protein sequence ID" value="CAF1112833.1"/>
    <property type="molecule type" value="Genomic_DNA"/>
</dbReference>
<evidence type="ECO:0000313" key="3">
    <source>
        <dbReference type="EMBL" id="CAF1112833.1"/>
    </source>
</evidence>
<accession>A0A814T9B4</accession>
<dbReference type="AlphaFoldDB" id="A0A814T9B4"/>
<dbReference type="OrthoDB" id="10016377at2759"/>
<comment type="caution">
    <text evidence="4">The sequence shown here is derived from an EMBL/GenBank/DDBJ whole genome shotgun (WGS) entry which is preliminary data.</text>
</comment>
<evidence type="ECO:0000256" key="2">
    <source>
        <dbReference type="SAM" id="MobiDB-lite"/>
    </source>
</evidence>